<dbReference type="PANTHER" id="PTHR42791">
    <property type="entry name" value="GNAT FAMILY ACETYLTRANSFERASE"/>
    <property type="match status" value="1"/>
</dbReference>
<dbReference type="GO" id="GO:0016747">
    <property type="term" value="F:acyltransferase activity, transferring groups other than amino-acyl groups"/>
    <property type="evidence" value="ECO:0007669"/>
    <property type="project" value="InterPro"/>
</dbReference>
<organism evidence="2 3">
    <name type="scientific">Fusarium gaditjirri</name>
    <dbReference type="NCBI Taxonomy" id="282569"/>
    <lineage>
        <taxon>Eukaryota</taxon>
        <taxon>Fungi</taxon>
        <taxon>Dikarya</taxon>
        <taxon>Ascomycota</taxon>
        <taxon>Pezizomycotina</taxon>
        <taxon>Sordariomycetes</taxon>
        <taxon>Hypocreomycetidae</taxon>
        <taxon>Hypocreales</taxon>
        <taxon>Nectriaceae</taxon>
        <taxon>Fusarium</taxon>
        <taxon>Fusarium nisikadoi species complex</taxon>
    </lineage>
</organism>
<accession>A0A8H4WWK1</accession>
<dbReference type="InterPro" id="IPR000182">
    <property type="entry name" value="GNAT_dom"/>
</dbReference>
<gene>
    <name evidence="2" type="ORF">FGADI_6690</name>
</gene>
<evidence type="ECO:0000313" key="3">
    <source>
        <dbReference type="Proteomes" id="UP000604273"/>
    </source>
</evidence>
<sequence>MSEVKVTTGGMDYVDKAGELLFQTFGTNPPMNFVLGGMSAEKKRQFSPEYFRILMRAAALNNAIIEEADDWSALCVLVPPDSHVENPATLVQAGFLSLLWNIGAKGCWRLFVDFVPVCDAAKERAINNHEKHFYIMFGATDRNKRRKGLMQYLLKRCQETARREGLPIWAECSTIAARDLVASQGFKLTEEIIVGKGKADVNGNLVAGGEGLKLWGMLWRPEGHSSEY</sequence>
<dbReference type="AlphaFoldDB" id="A0A8H4WWK1"/>
<reference evidence="2" key="1">
    <citation type="journal article" date="2020" name="BMC Genomics">
        <title>Correction to: Identification and distribution of gene clusters required for synthesis of sphingolipid metabolism inhibitors in diverse species of the filamentous fungus Fusarium.</title>
        <authorList>
            <person name="Kim H.S."/>
            <person name="Lohmar J.M."/>
            <person name="Busman M."/>
            <person name="Brown D.W."/>
            <person name="Naumann T.A."/>
            <person name="Divon H.H."/>
            <person name="Lysoe E."/>
            <person name="Uhlig S."/>
            <person name="Proctor R.H."/>
        </authorList>
    </citation>
    <scope>NUCLEOTIDE SEQUENCE</scope>
    <source>
        <strain evidence="2">NRRL 45417</strain>
    </source>
</reference>
<dbReference type="InterPro" id="IPR016181">
    <property type="entry name" value="Acyl_CoA_acyltransferase"/>
</dbReference>
<dbReference type="EMBL" id="JABFAI010000155">
    <property type="protein sequence ID" value="KAF4952456.1"/>
    <property type="molecule type" value="Genomic_DNA"/>
</dbReference>
<dbReference type="Proteomes" id="UP000604273">
    <property type="component" value="Unassembled WGS sequence"/>
</dbReference>
<dbReference type="OrthoDB" id="544277at2759"/>
<protein>
    <recommendedName>
        <fullName evidence="1">N-acetyltransferase domain-containing protein</fullName>
    </recommendedName>
</protein>
<dbReference type="InterPro" id="IPR052523">
    <property type="entry name" value="Trichothecene_AcTrans"/>
</dbReference>
<name>A0A8H4WWK1_9HYPO</name>
<comment type="caution">
    <text evidence="2">The sequence shown here is derived from an EMBL/GenBank/DDBJ whole genome shotgun (WGS) entry which is preliminary data.</text>
</comment>
<reference evidence="2" key="2">
    <citation type="submission" date="2020-05" db="EMBL/GenBank/DDBJ databases">
        <authorList>
            <person name="Kim H.-S."/>
            <person name="Proctor R.H."/>
            <person name="Brown D.W."/>
        </authorList>
    </citation>
    <scope>NUCLEOTIDE SEQUENCE</scope>
    <source>
        <strain evidence="2">NRRL 45417</strain>
    </source>
</reference>
<keyword evidence="3" id="KW-1185">Reference proteome</keyword>
<evidence type="ECO:0000313" key="2">
    <source>
        <dbReference type="EMBL" id="KAF4952456.1"/>
    </source>
</evidence>
<proteinExistence type="predicted"/>
<dbReference type="SUPFAM" id="SSF55729">
    <property type="entry name" value="Acyl-CoA N-acyltransferases (Nat)"/>
    <property type="match status" value="1"/>
</dbReference>
<dbReference type="Pfam" id="PF00583">
    <property type="entry name" value="Acetyltransf_1"/>
    <property type="match status" value="1"/>
</dbReference>
<dbReference type="Gene3D" id="3.40.630.30">
    <property type="match status" value="1"/>
</dbReference>
<dbReference type="PANTHER" id="PTHR42791:SF1">
    <property type="entry name" value="N-ACETYLTRANSFERASE DOMAIN-CONTAINING PROTEIN"/>
    <property type="match status" value="1"/>
</dbReference>
<feature type="domain" description="N-acetyltransferase" evidence="1">
    <location>
        <begin position="127"/>
        <end position="186"/>
    </location>
</feature>
<evidence type="ECO:0000259" key="1">
    <source>
        <dbReference type="Pfam" id="PF00583"/>
    </source>
</evidence>